<dbReference type="Pfam" id="PF00514">
    <property type="entry name" value="Arm"/>
    <property type="match status" value="1"/>
</dbReference>
<dbReference type="EMBL" id="RRYP01019622">
    <property type="protein sequence ID" value="TNV73179.1"/>
    <property type="molecule type" value="Genomic_DNA"/>
</dbReference>
<evidence type="ECO:0000313" key="5">
    <source>
        <dbReference type="EMBL" id="TNV73179.1"/>
    </source>
</evidence>
<dbReference type="AlphaFoldDB" id="A0A8J8NE84"/>
<organism evidence="5 6">
    <name type="scientific">Halteria grandinella</name>
    <dbReference type="NCBI Taxonomy" id="5974"/>
    <lineage>
        <taxon>Eukaryota</taxon>
        <taxon>Sar</taxon>
        <taxon>Alveolata</taxon>
        <taxon>Ciliophora</taxon>
        <taxon>Intramacronucleata</taxon>
        <taxon>Spirotrichea</taxon>
        <taxon>Stichotrichia</taxon>
        <taxon>Sporadotrichida</taxon>
        <taxon>Halteriidae</taxon>
        <taxon>Halteria</taxon>
    </lineage>
</organism>
<dbReference type="PANTHER" id="PTHR23316">
    <property type="entry name" value="IMPORTIN ALPHA"/>
    <property type="match status" value="1"/>
</dbReference>
<keyword evidence="3" id="KW-0653">Protein transport</keyword>
<dbReference type="SUPFAM" id="SSF48371">
    <property type="entry name" value="ARM repeat"/>
    <property type="match status" value="1"/>
</dbReference>
<dbReference type="GO" id="GO:0015031">
    <property type="term" value="P:protein transport"/>
    <property type="evidence" value="ECO:0007669"/>
    <property type="project" value="UniProtKB-KW"/>
</dbReference>
<feature type="repeat" description="ARM" evidence="4">
    <location>
        <begin position="50"/>
        <end position="80"/>
    </location>
</feature>
<sequence length="486" mass="55201">MAILERVIVRGQSSEQAGLSQKEKLRQMKDLRFSLNHQTDEACFEFIKSGGIEVLSRILLDPTLNMQVQEEAVWSITNLSFYSSQFEGEFQVAAQALLQLLRVDRIDNLAAILNLKQQCIQALGNLAIDSAVLRGTILGLDGSGMKLIVDLIMFNRAPLSEQCFWTINNFLLSDRQCSQLLIQADICKAIVSTWDRIKTKPQELMSELAWTINYLLDFDEVTVLHVFSQIPHLLKRLTSELEFEGDRLQQSPTNRPIIRILGNLLTIPSLPQDDLVSELVSDDRFQTFMLTVLLNKPSSGLIENLSQQGNLYKKECLWLLSNILGTTSEQNFEIMVENKILVDCVCSLANSSTDYGVRKEALVTIYNMCENYQSKYLPRIMPRNPQEAFFTMLNHYETCDPYTLQVVVSFCTLICEKYGEEAVQSIVASNTVEMIENIKYKYHENSQLVAMVNSLLDTYIYKQGNEGFEEIEGNKQSQGQPGSFSI</sequence>
<dbReference type="PROSITE" id="PS50176">
    <property type="entry name" value="ARM_REPEAT"/>
    <property type="match status" value="1"/>
</dbReference>
<reference evidence="5" key="1">
    <citation type="submission" date="2019-06" db="EMBL/GenBank/DDBJ databases">
        <authorList>
            <person name="Zheng W."/>
        </authorList>
    </citation>
    <scope>NUCLEOTIDE SEQUENCE</scope>
    <source>
        <strain evidence="5">QDHG01</strain>
    </source>
</reference>
<evidence type="ECO:0000256" key="4">
    <source>
        <dbReference type="PROSITE-ProRule" id="PRU00259"/>
    </source>
</evidence>
<keyword evidence="2" id="KW-0813">Transport</keyword>
<dbReference type="Proteomes" id="UP000785679">
    <property type="component" value="Unassembled WGS sequence"/>
</dbReference>
<dbReference type="Gene3D" id="1.25.10.10">
    <property type="entry name" value="Leucine-rich Repeat Variant"/>
    <property type="match status" value="1"/>
</dbReference>
<comment type="caution">
    <text evidence="5">The sequence shown here is derived from an EMBL/GenBank/DDBJ whole genome shotgun (WGS) entry which is preliminary data.</text>
</comment>
<dbReference type="InterPro" id="IPR011989">
    <property type="entry name" value="ARM-like"/>
</dbReference>
<dbReference type="SMART" id="SM00185">
    <property type="entry name" value="ARM"/>
    <property type="match status" value="3"/>
</dbReference>
<evidence type="ECO:0000256" key="3">
    <source>
        <dbReference type="ARBA" id="ARBA00022927"/>
    </source>
</evidence>
<gene>
    <name evidence="5" type="ORF">FGO68_gene4700</name>
</gene>
<dbReference type="InterPro" id="IPR016024">
    <property type="entry name" value="ARM-type_fold"/>
</dbReference>
<dbReference type="OrthoDB" id="29145at2759"/>
<accession>A0A8J8NE84</accession>
<dbReference type="InterPro" id="IPR000225">
    <property type="entry name" value="Armadillo"/>
</dbReference>
<evidence type="ECO:0000313" key="6">
    <source>
        <dbReference type="Proteomes" id="UP000785679"/>
    </source>
</evidence>
<evidence type="ECO:0008006" key="7">
    <source>
        <dbReference type="Google" id="ProtNLM"/>
    </source>
</evidence>
<keyword evidence="6" id="KW-1185">Reference proteome</keyword>
<comment type="similarity">
    <text evidence="1">Belongs to the importin alpha family.</text>
</comment>
<name>A0A8J8NE84_HALGN</name>
<evidence type="ECO:0000256" key="2">
    <source>
        <dbReference type="ARBA" id="ARBA00022448"/>
    </source>
</evidence>
<evidence type="ECO:0000256" key="1">
    <source>
        <dbReference type="ARBA" id="ARBA00010394"/>
    </source>
</evidence>
<protein>
    <recommendedName>
        <fullName evidence="7">Importin subunit alpha</fullName>
    </recommendedName>
</protein>
<proteinExistence type="inferred from homology"/>